<evidence type="ECO:0000313" key="1">
    <source>
        <dbReference type="EMBL" id="VVC44546.1"/>
    </source>
</evidence>
<name>A0A5E4NHW2_9HEMI</name>
<dbReference type="OrthoDB" id="6626863at2759"/>
<dbReference type="EMBL" id="CABPRJ010002382">
    <property type="protein sequence ID" value="VVC44546.1"/>
    <property type="molecule type" value="Genomic_DNA"/>
</dbReference>
<proteinExistence type="predicted"/>
<dbReference type="AlphaFoldDB" id="A0A5E4NHW2"/>
<protein>
    <submittedName>
        <fullName evidence="1">Uncharacterized protein</fullName>
    </submittedName>
</protein>
<accession>A0A5E4NHW2</accession>
<gene>
    <name evidence="1" type="ORF">CINCED_3A004088</name>
</gene>
<organism evidence="1 2">
    <name type="scientific">Cinara cedri</name>
    <dbReference type="NCBI Taxonomy" id="506608"/>
    <lineage>
        <taxon>Eukaryota</taxon>
        <taxon>Metazoa</taxon>
        <taxon>Ecdysozoa</taxon>
        <taxon>Arthropoda</taxon>
        <taxon>Hexapoda</taxon>
        <taxon>Insecta</taxon>
        <taxon>Pterygota</taxon>
        <taxon>Neoptera</taxon>
        <taxon>Paraneoptera</taxon>
        <taxon>Hemiptera</taxon>
        <taxon>Sternorrhyncha</taxon>
        <taxon>Aphidomorpha</taxon>
        <taxon>Aphidoidea</taxon>
        <taxon>Aphididae</taxon>
        <taxon>Lachninae</taxon>
        <taxon>Cinara</taxon>
    </lineage>
</organism>
<dbReference type="Proteomes" id="UP000325440">
    <property type="component" value="Unassembled WGS sequence"/>
</dbReference>
<evidence type="ECO:0000313" key="2">
    <source>
        <dbReference type="Proteomes" id="UP000325440"/>
    </source>
</evidence>
<keyword evidence="2" id="KW-1185">Reference proteome</keyword>
<sequence length="166" mass="18900">MFQSFRFPSPVGFIKLPFSVSKPEMVRPENSPKSSTSGLISMVADSVQSVVKEVLLGSDFPSSLIKVHRKSEKQEIFGPVKYEEIAGWRIRKQQKIRGTFPESKHIKYNPEWKAENPEGKISLGQCRLRWGNVVKRDVESLNGGPDWKTKAADRETWMIGCLTGWF</sequence>
<reference evidence="1 2" key="1">
    <citation type="submission" date="2019-08" db="EMBL/GenBank/DDBJ databases">
        <authorList>
            <person name="Alioto T."/>
            <person name="Alioto T."/>
            <person name="Gomez Garrido J."/>
        </authorList>
    </citation>
    <scope>NUCLEOTIDE SEQUENCE [LARGE SCALE GENOMIC DNA]</scope>
</reference>